<name>A0A6J5L8Q4_9CAUD</name>
<accession>A0A6J5L8Q4</accession>
<evidence type="ECO:0000313" key="1">
    <source>
        <dbReference type="EMBL" id="CAB4129407.1"/>
    </source>
</evidence>
<dbReference type="Gene3D" id="2.40.50.140">
    <property type="entry name" value="Nucleic acid-binding proteins"/>
    <property type="match status" value="1"/>
</dbReference>
<organism evidence="1">
    <name type="scientific">uncultured Caudovirales phage</name>
    <dbReference type="NCBI Taxonomy" id="2100421"/>
    <lineage>
        <taxon>Viruses</taxon>
        <taxon>Duplodnaviria</taxon>
        <taxon>Heunggongvirae</taxon>
        <taxon>Uroviricota</taxon>
        <taxon>Caudoviricetes</taxon>
        <taxon>Peduoviridae</taxon>
        <taxon>Maltschvirus</taxon>
        <taxon>Maltschvirus maltsch</taxon>
    </lineage>
</organism>
<dbReference type="Pfam" id="PF10991">
    <property type="entry name" value="Enc34_ssDNA-bd"/>
    <property type="match status" value="1"/>
</dbReference>
<protein>
    <recommendedName>
        <fullName evidence="2">DUF2815 family protein</fullName>
    </recommendedName>
</protein>
<dbReference type="InterPro" id="IPR022595">
    <property type="entry name" value="Enc34_ssDNA-bd"/>
</dbReference>
<proteinExistence type="predicted"/>
<sequence>MATPSNKVKVVSGKVRLSFAHLFQPQAAMEGGTPKYSVSIIIPKSDTATVDKFNKAFEEAKSSNAAFFGGAVPKGLKGGLRDGDEEKDDAAYANSYFINANSVQKPGVVDADMNEILDPNEVYSGCYGRVSVTFYPYNASGSKGIACGLNNVMKVADGERLGGGTSAAQDFAI</sequence>
<dbReference type="InterPro" id="IPR012340">
    <property type="entry name" value="NA-bd_OB-fold"/>
</dbReference>
<reference evidence="1" key="1">
    <citation type="submission" date="2020-04" db="EMBL/GenBank/DDBJ databases">
        <authorList>
            <person name="Chiriac C."/>
            <person name="Salcher M."/>
            <person name="Ghai R."/>
            <person name="Kavagutti S V."/>
        </authorList>
    </citation>
    <scope>NUCLEOTIDE SEQUENCE</scope>
</reference>
<dbReference type="SUPFAM" id="SSF50249">
    <property type="entry name" value="Nucleic acid-binding proteins"/>
    <property type="match status" value="1"/>
</dbReference>
<evidence type="ECO:0008006" key="2">
    <source>
        <dbReference type="Google" id="ProtNLM"/>
    </source>
</evidence>
<dbReference type="EMBL" id="LR796234">
    <property type="protein sequence ID" value="CAB4129407.1"/>
    <property type="molecule type" value="Genomic_DNA"/>
</dbReference>
<gene>
    <name evidence="1" type="ORF">UFOVP118_46</name>
</gene>